<proteinExistence type="predicted"/>
<evidence type="ECO:0000313" key="8">
    <source>
        <dbReference type="Proteomes" id="UP001235269"/>
    </source>
</evidence>
<sequence length="212" mass="22313">MSELEPYLPQMAAAYMVYLVAVLSPGPANIAIINGAILHGRRHGLVLAWGVFAGSFTWAMAAALGLSIVLSRYGHALQLLKIAGGFYMLFLAYKASRSLFSPAALLDRSEAAPSGTLRIFLTGYAIHLTNPKAIFGWLAIISLGLPASAPGSAVAVIVGGCLSTSFLVFTGYALMFSTERAARLYRAARRPLDAAMALIFGAAGARMLSSTL</sequence>
<evidence type="ECO:0000256" key="2">
    <source>
        <dbReference type="ARBA" id="ARBA00022475"/>
    </source>
</evidence>
<evidence type="ECO:0000256" key="5">
    <source>
        <dbReference type="ARBA" id="ARBA00023136"/>
    </source>
</evidence>
<evidence type="ECO:0000256" key="3">
    <source>
        <dbReference type="ARBA" id="ARBA00022692"/>
    </source>
</evidence>
<keyword evidence="4 6" id="KW-1133">Transmembrane helix</keyword>
<feature type="transmembrane region" description="Helical" evidence="6">
    <location>
        <begin position="76"/>
        <end position="96"/>
    </location>
</feature>
<feature type="transmembrane region" description="Helical" evidence="6">
    <location>
        <begin position="12"/>
        <end position="33"/>
    </location>
</feature>
<comment type="caution">
    <text evidence="7">The sequence shown here is derived from an EMBL/GenBank/DDBJ whole genome shotgun (WGS) entry which is preliminary data.</text>
</comment>
<feature type="transmembrane region" description="Helical" evidence="6">
    <location>
        <begin position="45"/>
        <end position="70"/>
    </location>
</feature>
<feature type="transmembrane region" description="Helical" evidence="6">
    <location>
        <begin position="153"/>
        <end position="175"/>
    </location>
</feature>
<gene>
    <name evidence="7" type="ORF">QO005_003723</name>
</gene>
<evidence type="ECO:0000256" key="1">
    <source>
        <dbReference type="ARBA" id="ARBA00004651"/>
    </source>
</evidence>
<protein>
    <submittedName>
        <fullName evidence="7">Threonine/homoserine/homoserine lactone efflux protein</fullName>
    </submittedName>
</protein>
<dbReference type="InterPro" id="IPR001123">
    <property type="entry name" value="LeuE-type"/>
</dbReference>
<name>A0ABU0IGG9_9HYPH</name>
<dbReference type="Proteomes" id="UP001235269">
    <property type="component" value="Unassembled WGS sequence"/>
</dbReference>
<dbReference type="EMBL" id="JAUSWH010000014">
    <property type="protein sequence ID" value="MDQ0457367.1"/>
    <property type="molecule type" value="Genomic_DNA"/>
</dbReference>
<accession>A0ABU0IGG9</accession>
<evidence type="ECO:0000313" key="7">
    <source>
        <dbReference type="EMBL" id="MDQ0457367.1"/>
    </source>
</evidence>
<dbReference type="PANTHER" id="PTHR30086:SF20">
    <property type="entry name" value="ARGININE EXPORTER PROTEIN ARGO-RELATED"/>
    <property type="match status" value="1"/>
</dbReference>
<organism evidence="7 8">
    <name type="scientific">Rhizobium paknamense</name>
    <dbReference type="NCBI Taxonomy" id="1206817"/>
    <lineage>
        <taxon>Bacteria</taxon>
        <taxon>Pseudomonadati</taxon>
        <taxon>Pseudomonadota</taxon>
        <taxon>Alphaproteobacteria</taxon>
        <taxon>Hyphomicrobiales</taxon>
        <taxon>Rhizobiaceae</taxon>
        <taxon>Rhizobium/Agrobacterium group</taxon>
        <taxon>Rhizobium</taxon>
    </lineage>
</organism>
<dbReference type="PANTHER" id="PTHR30086">
    <property type="entry name" value="ARGININE EXPORTER PROTEIN ARGO"/>
    <property type="match status" value="1"/>
</dbReference>
<dbReference type="Pfam" id="PF01810">
    <property type="entry name" value="LysE"/>
    <property type="match status" value="1"/>
</dbReference>
<reference evidence="7 8" key="1">
    <citation type="submission" date="2023-07" db="EMBL/GenBank/DDBJ databases">
        <title>Genomic Encyclopedia of Type Strains, Phase IV (KMG-IV): sequencing the most valuable type-strain genomes for metagenomic binning, comparative biology and taxonomic classification.</title>
        <authorList>
            <person name="Goeker M."/>
        </authorList>
    </citation>
    <scope>NUCLEOTIDE SEQUENCE [LARGE SCALE GENOMIC DNA]</scope>
    <source>
        <strain evidence="7 8">DSM 100301</strain>
    </source>
</reference>
<dbReference type="RefSeq" id="WP_307159544.1">
    <property type="nucleotide sequence ID" value="NZ_JAUSWH010000014.1"/>
</dbReference>
<comment type="subcellular location">
    <subcellularLocation>
        <location evidence="1">Cell membrane</location>
        <topology evidence="1">Multi-pass membrane protein</topology>
    </subcellularLocation>
</comment>
<keyword evidence="2" id="KW-1003">Cell membrane</keyword>
<keyword evidence="5 6" id="KW-0472">Membrane</keyword>
<evidence type="ECO:0000256" key="6">
    <source>
        <dbReference type="SAM" id="Phobius"/>
    </source>
</evidence>
<evidence type="ECO:0000256" key="4">
    <source>
        <dbReference type="ARBA" id="ARBA00022989"/>
    </source>
</evidence>
<keyword evidence="8" id="KW-1185">Reference proteome</keyword>
<keyword evidence="3 6" id="KW-0812">Transmembrane</keyword>